<dbReference type="PROSITE" id="PS00211">
    <property type="entry name" value="ABC_TRANSPORTER_1"/>
    <property type="match status" value="1"/>
</dbReference>
<keyword evidence="7" id="KW-1185">Reference proteome</keyword>
<feature type="domain" description="ABC transporter" evidence="5">
    <location>
        <begin position="5"/>
        <end position="235"/>
    </location>
</feature>
<comment type="caution">
    <text evidence="6">The sequence shown here is derived from an EMBL/GenBank/DDBJ whole genome shotgun (WGS) entry which is preliminary data.</text>
</comment>
<dbReference type="Pfam" id="PF00005">
    <property type="entry name" value="ABC_tran"/>
    <property type="match status" value="1"/>
</dbReference>
<dbReference type="PANTHER" id="PTHR43875:SF1">
    <property type="entry name" value="OSMOPROTECTIVE COMPOUNDS UPTAKE ATP-BINDING PROTEIN GGTA"/>
    <property type="match status" value="1"/>
</dbReference>
<keyword evidence="3" id="KW-0547">Nucleotide-binding</keyword>
<dbReference type="InterPro" id="IPR047641">
    <property type="entry name" value="ABC_transpr_MalK/UgpC-like"/>
</dbReference>
<organism evidence="6 7">
    <name type="scientific">Polaromonas jejuensis</name>
    <dbReference type="NCBI Taxonomy" id="457502"/>
    <lineage>
        <taxon>Bacteria</taxon>
        <taxon>Pseudomonadati</taxon>
        <taxon>Pseudomonadota</taxon>
        <taxon>Betaproteobacteria</taxon>
        <taxon>Burkholderiales</taxon>
        <taxon>Comamonadaceae</taxon>
        <taxon>Polaromonas</taxon>
    </lineage>
</organism>
<evidence type="ECO:0000259" key="5">
    <source>
        <dbReference type="PROSITE" id="PS50893"/>
    </source>
</evidence>
<evidence type="ECO:0000256" key="2">
    <source>
        <dbReference type="ARBA" id="ARBA00022475"/>
    </source>
</evidence>
<dbReference type="Gene3D" id="2.40.50.100">
    <property type="match status" value="1"/>
</dbReference>
<evidence type="ECO:0000313" key="6">
    <source>
        <dbReference type="EMBL" id="MFC5523884.1"/>
    </source>
</evidence>
<dbReference type="InterPro" id="IPR008995">
    <property type="entry name" value="Mo/tungstate-bd_C_term_dom"/>
</dbReference>
<protein>
    <submittedName>
        <fullName evidence="6">ABC transporter ATP-binding protein</fullName>
    </submittedName>
</protein>
<keyword evidence="1" id="KW-0813">Transport</keyword>
<dbReference type="GO" id="GO:0005524">
    <property type="term" value="F:ATP binding"/>
    <property type="evidence" value="ECO:0007669"/>
    <property type="project" value="UniProtKB-KW"/>
</dbReference>
<dbReference type="PANTHER" id="PTHR43875">
    <property type="entry name" value="MALTODEXTRIN IMPORT ATP-BINDING PROTEIN MSMX"/>
    <property type="match status" value="1"/>
</dbReference>
<dbReference type="SMART" id="SM00382">
    <property type="entry name" value="AAA"/>
    <property type="match status" value="1"/>
</dbReference>
<dbReference type="InterPro" id="IPR012340">
    <property type="entry name" value="NA-bd_OB-fold"/>
</dbReference>
<keyword evidence="2" id="KW-1003">Cell membrane</keyword>
<dbReference type="Proteomes" id="UP001596084">
    <property type="component" value="Unassembled WGS sequence"/>
</dbReference>
<evidence type="ECO:0000256" key="3">
    <source>
        <dbReference type="ARBA" id="ARBA00022741"/>
    </source>
</evidence>
<keyword evidence="2" id="KW-0472">Membrane</keyword>
<accession>A0ABW0QMG3</accession>
<dbReference type="RefSeq" id="WP_245660631.1">
    <property type="nucleotide sequence ID" value="NZ_JBHSMX010000066.1"/>
</dbReference>
<reference evidence="7" key="1">
    <citation type="journal article" date="2019" name="Int. J. Syst. Evol. Microbiol.">
        <title>The Global Catalogue of Microorganisms (GCM) 10K type strain sequencing project: providing services to taxonomists for standard genome sequencing and annotation.</title>
        <authorList>
            <consortium name="The Broad Institute Genomics Platform"/>
            <consortium name="The Broad Institute Genome Sequencing Center for Infectious Disease"/>
            <person name="Wu L."/>
            <person name="Ma J."/>
        </authorList>
    </citation>
    <scope>NUCLEOTIDE SEQUENCE [LARGE SCALE GENOMIC DNA]</scope>
    <source>
        <strain evidence="7">CGMCC 4.7277</strain>
    </source>
</reference>
<dbReference type="SUPFAM" id="SSF52540">
    <property type="entry name" value="P-loop containing nucleoside triphosphate hydrolases"/>
    <property type="match status" value="1"/>
</dbReference>
<name>A0ABW0QMG3_9BURK</name>
<evidence type="ECO:0000256" key="1">
    <source>
        <dbReference type="ARBA" id="ARBA00022448"/>
    </source>
</evidence>
<dbReference type="Gene3D" id="2.40.50.140">
    <property type="entry name" value="Nucleic acid-binding proteins"/>
    <property type="match status" value="1"/>
</dbReference>
<dbReference type="InterPro" id="IPR003439">
    <property type="entry name" value="ABC_transporter-like_ATP-bd"/>
</dbReference>
<keyword evidence="4 6" id="KW-0067">ATP-binding</keyword>
<dbReference type="Pfam" id="PF08402">
    <property type="entry name" value="TOBE_2"/>
    <property type="match status" value="1"/>
</dbReference>
<dbReference type="SUPFAM" id="SSF50331">
    <property type="entry name" value="MOP-like"/>
    <property type="match status" value="1"/>
</dbReference>
<proteinExistence type="predicted"/>
<dbReference type="Gene3D" id="3.40.50.300">
    <property type="entry name" value="P-loop containing nucleotide triphosphate hydrolases"/>
    <property type="match status" value="1"/>
</dbReference>
<dbReference type="InterPro" id="IPR027417">
    <property type="entry name" value="P-loop_NTPase"/>
</dbReference>
<gene>
    <name evidence="6" type="ORF">ACFPP7_23680</name>
</gene>
<sequence>MDKHLELRGIGKRFGTAEVLSGVDLSIARGEFVCLLGPSGCGKTTLLRIISGFESASSGQLLLDGQEINHVAPHLRGFGMVFQSLALFPHMTVAENIAYGLKLKGVAPAQRASRVEELLHMVQLPAIADRPVSALSGGQRQRVAIARALAVPPKLFLLDEPLSALDAQLRDSMQIELRQLQQQFGVTTIVVTHDQHEAMMLSDRLVVLKGGRVQQCDTPSHVYRKPANAFVAEFLGAANLLPGVVRGPGMVEVLGSTLALPSSLPAGSKVTLAVRSEDLRFEQAHLDAPARPNSISGEIDFLRDLGAKSELILRCGDERLRCHGSDAQFQSARCGQRVNVLIDAERCSVFAG</sequence>
<evidence type="ECO:0000256" key="4">
    <source>
        <dbReference type="ARBA" id="ARBA00022840"/>
    </source>
</evidence>
<dbReference type="InterPro" id="IPR017871">
    <property type="entry name" value="ABC_transporter-like_CS"/>
</dbReference>
<dbReference type="InterPro" id="IPR013611">
    <property type="entry name" value="Transp-assoc_OB_typ2"/>
</dbReference>
<dbReference type="EMBL" id="JBHSMX010000066">
    <property type="protein sequence ID" value="MFC5523884.1"/>
    <property type="molecule type" value="Genomic_DNA"/>
</dbReference>
<dbReference type="InterPro" id="IPR003593">
    <property type="entry name" value="AAA+_ATPase"/>
</dbReference>
<evidence type="ECO:0000313" key="7">
    <source>
        <dbReference type="Proteomes" id="UP001596084"/>
    </source>
</evidence>
<dbReference type="PROSITE" id="PS50893">
    <property type="entry name" value="ABC_TRANSPORTER_2"/>
    <property type="match status" value="1"/>
</dbReference>